<dbReference type="InterPro" id="IPR009080">
    <property type="entry name" value="tRNAsynth_Ia_anticodon-bd"/>
</dbReference>
<keyword evidence="1" id="KW-0436">Ligase</keyword>
<organism evidence="5 6">
    <name type="scientific">Streptomyces spiramenti</name>
    <dbReference type="NCBI Taxonomy" id="2720606"/>
    <lineage>
        <taxon>Bacteria</taxon>
        <taxon>Bacillati</taxon>
        <taxon>Actinomycetota</taxon>
        <taxon>Actinomycetes</taxon>
        <taxon>Kitasatosporales</taxon>
        <taxon>Streptomycetaceae</taxon>
        <taxon>Streptomyces</taxon>
    </lineage>
</organism>
<evidence type="ECO:0000256" key="2">
    <source>
        <dbReference type="ARBA" id="ARBA00022741"/>
    </source>
</evidence>
<proteinExistence type="predicted"/>
<evidence type="ECO:0000256" key="1">
    <source>
        <dbReference type="ARBA" id="ARBA00022598"/>
    </source>
</evidence>
<protein>
    <recommendedName>
        <fullName evidence="4">DALR anticodon binding domain-containing protein</fullName>
    </recommendedName>
</protein>
<dbReference type="Proteomes" id="UP000746503">
    <property type="component" value="Unassembled WGS sequence"/>
</dbReference>
<reference evidence="5 6" key="1">
    <citation type="submission" date="2020-03" db="EMBL/GenBank/DDBJ databases">
        <title>Draft genome of Streptomyces sp. ventii, isolated from the Axial Seamount in the Pacific Ocean, and resequencing of the two type strains Streptomyces lonarensis strain NCL 716 and Streptomyces bohaiensis strain 11A07.</title>
        <authorList>
            <person name="Loughran R.M."/>
            <person name="Pfannmuller K.M."/>
            <person name="Wasson B.J."/>
            <person name="Deadmond M.C."/>
            <person name="Paddock B.E."/>
            <person name="Koyack M.J."/>
            <person name="Gallegos D.A."/>
            <person name="Mitchell E.A."/>
            <person name="Ushijima B."/>
            <person name="Saw J.H."/>
            <person name="Mcphail K.L."/>
            <person name="Videau P."/>
        </authorList>
    </citation>
    <scope>NUCLEOTIDE SEQUENCE [LARGE SCALE GENOMIC DNA]</scope>
    <source>
        <strain evidence="6">5675061</strain>
    </source>
</reference>
<gene>
    <name evidence="5" type="ORF">HCJ92_06690</name>
</gene>
<dbReference type="Pfam" id="PF05746">
    <property type="entry name" value="DALR_1"/>
    <property type="match status" value="1"/>
</dbReference>
<keyword evidence="3" id="KW-0067">ATP-binding</keyword>
<sequence length="195" mass="20088">MLRRRLAVTPGIASATVAGPGFLDIVLADGAAAALLAEILASPPSPALPEDPARDVRAWQAASDDRPPAGTGLLCQRAENPLFRVRLAHARARSFLRGATRLGFAPDAAAADALRHPSERAVLALLGERHRAGSAGWLVRLADAHLDATTAAAVLPHGPEKPGAVHHARLALAQATATVLADGLFLLGIGAPDHL</sequence>
<dbReference type="Gene3D" id="1.10.730.10">
    <property type="entry name" value="Isoleucyl-tRNA Synthetase, Domain 1"/>
    <property type="match status" value="1"/>
</dbReference>
<dbReference type="EMBL" id="JAAVJB010000031">
    <property type="protein sequence ID" value="NJP65988.1"/>
    <property type="molecule type" value="Genomic_DNA"/>
</dbReference>
<evidence type="ECO:0000313" key="6">
    <source>
        <dbReference type="Proteomes" id="UP000746503"/>
    </source>
</evidence>
<feature type="domain" description="DALR anticodon binding" evidence="4">
    <location>
        <begin position="85"/>
        <end position="195"/>
    </location>
</feature>
<accession>A0ABX1AMY6</accession>
<evidence type="ECO:0000313" key="5">
    <source>
        <dbReference type="EMBL" id="NJP65988.1"/>
    </source>
</evidence>
<dbReference type="SUPFAM" id="SSF47323">
    <property type="entry name" value="Anticodon-binding domain of a subclass of class I aminoacyl-tRNA synthetases"/>
    <property type="match status" value="1"/>
</dbReference>
<dbReference type="SMART" id="SM00836">
    <property type="entry name" value="DALR_1"/>
    <property type="match status" value="1"/>
</dbReference>
<keyword evidence="6" id="KW-1185">Reference proteome</keyword>
<keyword evidence="2" id="KW-0547">Nucleotide-binding</keyword>
<evidence type="ECO:0000259" key="4">
    <source>
        <dbReference type="SMART" id="SM00836"/>
    </source>
</evidence>
<comment type="caution">
    <text evidence="5">The sequence shown here is derived from an EMBL/GenBank/DDBJ whole genome shotgun (WGS) entry which is preliminary data.</text>
</comment>
<evidence type="ECO:0000256" key="3">
    <source>
        <dbReference type="ARBA" id="ARBA00022840"/>
    </source>
</evidence>
<name>A0ABX1AMY6_9ACTN</name>
<dbReference type="InterPro" id="IPR008909">
    <property type="entry name" value="DALR_anticod-bd"/>
</dbReference>